<name>A0A2K8SU38_9NOSO</name>
<evidence type="ECO:0008006" key="3">
    <source>
        <dbReference type="Google" id="ProtNLM"/>
    </source>
</evidence>
<dbReference type="RefSeq" id="WP_100900122.1">
    <property type="nucleotide sequence ID" value="NZ_CAWNNC010000001.1"/>
</dbReference>
<dbReference type="KEGG" id="nfl:COO91_04956"/>
<proteinExistence type="predicted"/>
<sequence length="60" mass="6713">MIEAWQELRGRLFGILQKVEPVANQEKLKRRIPSLKTLLGSFRYASWRIGGGADSASPKG</sequence>
<keyword evidence="2" id="KW-1185">Reference proteome</keyword>
<organism evidence="1 2">
    <name type="scientific">Nostoc flagelliforme CCNUN1</name>
    <dbReference type="NCBI Taxonomy" id="2038116"/>
    <lineage>
        <taxon>Bacteria</taxon>
        <taxon>Bacillati</taxon>
        <taxon>Cyanobacteriota</taxon>
        <taxon>Cyanophyceae</taxon>
        <taxon>Nostocales</taxon>
        <taxon>Nostocaceae</taxon>
        <taxon>Nostoc</taxon>
    </lineage>
</organism>
<evidence type="ECO:0000313" key="2">
    <source>
        <dbReference type="Proteomes" id="UP000232003"/>
    </source>
</evidence>
<accession>A0A2K8SU38</accession>
<dbReference type="Proteomes" id="UP000232003">
    <property type="component" value="Chromosome"/>
</dbReference>
<evidence type="ECO:0000313" key="1">
    <source>
        <dbReference type="EMBL" id="AUB38976.1"/>
    </source>
</evidence>
<dbReference type="EMBL" id="CP024785">
    <property type="protein sequence ID" value="AUB38976.1"/>
    <property type="molecule type" value="Genomic_DNA"/>
</dbReference>
<protein>
    <recommendedName>
        <fullName evidence="3">Transposase</fullName>
    </recommendedName>
</protein>
<dbReference type="AlphaFoldDB" id="A0A2K8SU38"/>
<gene>
    <name evidence="1" type="ORF">COO91_04956</name>
</gene>
<reference evidence="1 2" key="1">
    <citation type="submission" date="2017-11" db="EMBL/GenBank/DDBJ databases">
        <title>Complete genome of a free-living desiccation-tolerant cyanobacterium and its photosynthetic adaptation to extreme terrestrial habitat.</title>
        <authorList>
            <person name="Shang J."/>
        </authorList>
    </citation>
    <scope>NUCLEOTIDE SEQUENCE [LARGE SCALE GENOMIC DNA]</scope>
    <source>
        <strain evidence="1 2">CCNUN1</strain>
    </source>
</reference>